<feature type="compositionally biased region" description="Polar residues" evidence="1">
    <location>
        <begin position="1521"/>
        <end position="1535"/>
    </location>
</feature>
<feature type="compositionally biased region" description="Low complexity" evidence="1">
    <location>
        <begin position="454"/>
        <end position="467"/>
    </location>
</feature>
<feature type="region of interest" description="Disordered" evidence="1">
    <location>
        <begin position="1313"/>
        <end position="1349"/>
    </location>
</feature>
<dbReference type="RefSeq" id="XP_001325460.1">
    <property type="nucleotide sequence ID" value="XM_001325425.1"/>
</dbReference>
<evidence type="ECO:0000313" key="4">
    <source>
        <dbReference type="EMBL" id="EAY13237.1"/>
    </source>
</evidence>
<dbReference type="GO" id="GO:0003677">
    <property type="term" value="F:DNA binding"/>
    <property type="evidence" value="ECO:0007669"/>
    <property type="project" value="UniProtKB-KW"/>
</dbReference>
<dbReference type="CDD" id="cd14270">
    <property type="entry name" value="UBA"/>
    <property type="match status" value="1"/>
</dbReference>
<dbReference type="InterPro" id="IPR009057">
    <property type="entry name" value="Homeodomain-like_sf"/>
</dbReference>
<evidence type="ECO:0000259" key="3">
    <source>
        <dbReference type="PROSITE" id="PS50090"/>
    </source>
</evidence>
<feature type="region of interest" description="Disordered" evidence="1">
    <location>
        <begin position="499"/>
        <end position="532"/>
    </location>
</feature>
<feature type="compositionally biased region" description="Basic and acidic residues" evidence="1">
    <location>
        <begin position="1499"/>
        <end position="1509"/>
    </location>
</feature>
<dbReference type="InterPro" id="IPR015940">
    <property type="entry name" value="UBA"/>
</dbReference>
<dbReference type="InterPro" id="IPR047271">
    <property type="entry name" value="Ephexin-like"/>
</dbReference>
<feature type="compositionally biased region" description="Basic and acidic residues" evidence="1">
    <location>
        <begin position="1970"/>
        <end position="1982"/>
    </location>
</feature>
<reference evidence="4" key="1">
    <citation type="submission" date="2006-10" db="EMBL/GenBank/DDBJ databases">
        <authorList>
            <person name="Amadeo P."/>
            <person name="Zhao Q."/>
            <person name="Wortman J."/>
            <person name="Fraser-Liggett C."/>
            <person name="Carlton J."/>
        </authorList>
    </citation>
    <scope>NUCLEOTIDE SEQUENCE</scope>
    <source>
        <strain evidence="4">G3</strain>
    </source>
</reference>
<dbReference type="PROSITE" id="PS50030">
    <property type="entry name" value="UBA"/>
    <property type="match status" value="1"/>
</dbReference>
<feature type="region of interest" description="Disordered" evidence="1">
    <location>
        <begin position="1451"/>
        <end position="1646"/>
    </location>
</feature>
<dbReference type="PROSITE" id="PS50090">
    <property type="entry name" value="MYB_LIKE"/>
    <property type="match status" value="1"/>
</dbReference>
<dbReference type="SMART" id="SM00717">
    <property type="entry name" value="SANT"/>
    <property type="match status" value="4"/>
</dbReference>
<dbReference type="InterPro" id="IPR001005">
    <property type="entry name" value="SANT/Myb"/>
</dbReference>
<proteinExistence type="predicted"/>
<feature type="region of interest" description="Disordered" evidence="1">
    <location>
        <begin position="450"/>
        <end position="474"/>
    </location>
</feature>
<keyword evidence="5" id="KW-1185">Reference proteome</keyword>
<feature type="domain" description="UBA" evidence="2">
    <location>
        <begin position="83"/>
        <end position="125"/>
    </location>
</feature>
<feature type="compositionally biased region" description="Polar residues" evidence="1">
    <location>
        <begin position="1543"/>
        <end position="1569"/>
    </location>
</feature>
<feature type="domain" description="Myb-like" evidence="3">
    <location>
        <begin position="525"/>
        <end position="576"/>
    </location>
</feature>
<feature type="compositionally biased region" description="Low complexity" evidence="1">
    <location>
        <begin position="1960"/>
        <end position="1969"/>
    </location>
</feature>
<reference evidence="4" key="2">
    <citation type="journal article" date="2007" name="Science">
        <title>Draft genome sequence of the sexually transmitted pathogen Trichomonas vaginalis.</title>
        <authorList>
            <person name="Carlton J.M."/>
            <person name="Hirt R.P."/>
            <person name="Silva J.C."/>
            <person name="Delcher A.L."/>
            <person name="Schatz M."/>
            <person name="Zhao Q."/>
            <person name="Wortman J.R."/>
            <person name="Bidwell S.L."/>
            <person name="Alsmark U.C.M."/>
            <person name="Besteiro S."/>
            <person name="Sicheritz-Ponten T."/>
            <person name="Noel C.J."/>
            <person name="Dacks J.B."/>
            <person name="Foster P.G."/>
            <person name="Simillion C."/>
            <person name="Van de Peer Y."/>
            <person name="Miranda-Saavedra D."/>
            <person name="Barton G.J."/>
            <person name="Westrop G.D."/>
            <person name="Mueller S."/>
            <person name="Dessi D."/>
            <person name="Fiori P.L."/>
            <person name="Ren Q."/>
            <person name="Paulsen I."/>
            <person name="Zhang H."/>
            <person name="Bastida-Corcuera F.D."/>
            <person name="Simoes-Barbosa A."/>
            <person name="Brown M.T."/>
            <person name="Hayes R.D."/>
            <person name="Mukherjee M."/>
            <person name="Okumura C.Y."/>
            <person name="Schneider R."/>
            <person name="Smith A.J."/>
            <person name="Vanacova S."/>
            <person name="Villalvazo M."/>
            <person name="Haas B.J."/>
            <person name="Pertea M."/>
            <person name="Feldblyum T.V."/>
            <person name="Utterback T.R."/>
            <person name="Shu C.L."/>
            <person name="Osoegawa K."/>
            <person name="de Jong P.J."/>
            <person name="Hrdy I."/>
            <person name="Horvathova L."/>
            <person name="Zubacova Z."/>
            <person name="Dolezal P."/>
            <person name="Malik S.B."/>
            <person name="Logsdon J.M. Jr."/>
            <person name="Henze K."/>
            <person name="Gupta A."/>
            <person name="Wang C.C."/>
            <person name="Dunne R.L."/>
            <person name="Upcroft J.A."/>
            <person name="Upcroft P."/>
            <person name="White O."/>
            <person name="Salzberg S.L."/>
            <person name="Tang P."/>
            <person name="Chiu C.-H."/>
            <person name="Lee Y.-S."/>
            <person name="Embley T.M."/>
            <person name="Coombs G.H."/>
            <person name="Mottram J.C."/>
            <person name="Tachezy J."/>
            <person name="Fraser-Liggett C.M."/>
            <person name="Johnson P.J."/>
        </authorList>
    </citation>
    <scope>NUCLEOTIDE SEQUENCE [LARGE SCALE GENOMIC DNA]</scope>
    <source>
        <strain evidence="4">G3</strain>
    </source>
</reference>
<evidence type="ECO:0000313" key="5">
    <source>
        <dbReference type="Proteomes" id="UP000001542"/>
    </source>
</evidence>
<feature type="region of interest" description="Disordered" evidence="1">
    <location>
        <begin position="2032"/>
        <end position="2052"/>
    </location>
</feature>
<feature type="compositionally biased region" description="Low complexity" evidence="1">
    <location>
        <begin position="1330"/>
        <end position="1349"/>
    </location>
</feature>
<feature type="compositionally biased region" description="Basic and acidic residues" evidence="1">
    <location>
        <begin position="1589"/>
        <end position="1598"/>
    </location>
</feature>
<dbReference type="KEGG" id="tva:4771212"/>
<dbReference type="SMR" id="A2E223"/>
<dbReference type="VEuPathDB" id="TrichDB:TVAGG3_1049170"/>
<accession>A2E223</accession>
<dbReference type="SUPFAM" id="SSF46934">
    <property type="entry name" value="UBA-like"/>
    <property type="match status" value="1"/>
</dbReference>
<feature type="compositionally biased region" description="Basic and acidic residues" evidence="1">
    <location>
        <begin position="1892"/>
        <end position="1959"/>
    </location>
</feature>
<dbReference type="Gene3D" id="1.10.8.10">
    <property type="entry name" value="DNA helicase RuvA subunit, C-terminal domain"/>
    <property type="match status" value="1"/>
</dbReference>
<dbReference type="GO" id="GO:0032956">
    <property type="term" value="P:regulation of actin cytoskeleton organization"/>
    <property type="evidence" value="ECO:0000318"/>
    <property type="project" value="GO_Central"/>
</dbReference>
<dbReference type="EMBL" id="DS113288">
    <property type="protein sequence ID" value="EAY13237.1"/>
    <property type="molecule type" value="Genomic_DNA"/>
</dbReference>
<dbReference type="InterPro" id="IPR009060">
    <property type="entry name" value="UBA-like_sf"/>
</dbReference>
<sequence length="2210" mass="259345">MRIKVGAPYNRVCFVLVDKFTTIFGVKHVLSEILQIPIQNLHIYKESTELNDHIVCQNNISENDNTISCTIAENPSKSKINFFQKENLSQVDFLTNLGFPETQVTEALQRTNFDQQKALSILLNTARILPLTTENTNNTDSDNSSQAKTNEEKLKISENFVKNQKNIFNNIKLIPSLSLTWDTSLNQDLINAYNENRNSPEVWRILRDQFPTFSDLVLKRAIFSMLDDIKNKRSTNFIIPDSLKPQNTNQDNIIDKIPQKAINVGLLVKYFVEFQRNISELQRNRFPEFSQGYLAFILYLIVQKLTNLPNLENWSEIELQILTDYMYSSNNSIRFMQRMIKMFGKQKTEENIQNAKSTIHFILVSHPIYDKLPEIIPETIDISDLSVNSNGIPIYLPSFLDSIIKNPKLMAIIDSKRLKHPPIKLQFVDTTIDYLKSIDEMINFEKQQIETNTQQQQKQKQPPQQKPSEPFITPIISFTPNQQKQSTQNLQTLQTLQKIQNSENLQKNTKEKNSENSGKERKRHKVNNNDEEWTLEEDQFMIDIVSQNPKTPFSTVSGYLSTKSIQECYDRFKEVVKRIITNQNHGLKLPATFMSNPYVVSAVKSINNVPKKEENSERIDTDQKFLDLCSQFFNGEEVDAEKIVEKHLTMTVHSVTSRFEELCCDIRCGQKSDIKIPDKLKEFLKPFDGKFTYEFSELPKGEIINVARFLELYTYYNYDLYKVQENFERFNVGYLAYLAIYMIVKYNKKYVKKPTYRDWTPLEDRILLEMIYNDDIIKNYPKYNPSKTMKSVANRRSYIQRTTSKVQIIGKILRACKSFKFENPPKLNAYFVPSYLDELIDYAREKIDDNEDAKQLPFNAVYTQEENQLIIDKAYEYFDNPNKFDIISVYFPEKPSGEIAKHYRDIMMKYRNGSLKSVNVPELLLNEYEGKTTNFEISKPTKVIPIGNLITKYFEFNGDMDKLQESFKEFTKGYLFYILNFIVRKFLKKENNFTLQEDRLYFEAYFTKKSLLKMYLKGKTEKDVENRTNETKELLNVTKNSLMKFVQLLANNSFESNEIDENDIPLALNFALSEFFDIISKDLEGIQLEKGFDYQKFINIVGENKKYSDCWERVQKIYNDSSSKTLSQKFQTMIENYKLGNLNELKIPEPLYPEFCPNLYKIPPNPNFCLDISDVLSIFYKNNSFDELIIKYPDLSQGYFTFVFTRMMRIFNGKRGKVKFTERQDRIVLELANNGTNPQYICDVLGMFTMADINKRKVILNSWLMNFIQTFKEFNLEFPPGSFTKCRYNDLGLPDYLDQAVKTYRINKANGKYRKSNSKKVEEESESESETPYSSYYYSTSSSSEKSSTYYSSYSSEQEVSPTTAKKNDFIELLKKKLPTEDEDVDSSIEKRKKVNEYQNDDNDLKFAITSQIKRGSVKYSEEDSSDEPQLISTSSEDIFKINNSNKSISVKYDEDSNENHIPTEEHEHESSYEMSTPDVEERVSSALHITKQTTVSENLEKQKEEREPPSVNFAKEALQQLENKSQIQESTTDMTESDYAFQGSNGVSAEPEQNNFYEQNKQNIFYQQTNTNENKTTTEEEDSQEEENNNKQDKDYQEKEEEGEEEFPEEENNKDESQDEFQEEDVDEYEEEEEYFEEEDTYEWNTESEQTLLDYVQMSKNKTTVFREIANQYRISPQKLREKYESLVKAILNRTRTDIYLLPTSEEEEFEEKEEEGTKYDVPKDSIDMTEFLHLYLTNMKDIGSVHTFYPDLPKGYLIFLIIWILREIRDKNDPLGTGWNFMEEQMMLQMSTENKNEKEISKEFETRTPEEIKQRLNELYDIIHQENGEIQQFFDFMKTKGVQKEKKNDFNNIPKSLHTNMNKYKKFLSEKDYYSPILTPRKAALQNNSEQKKQNPPENKKANVPELKKSTSFELKKQNVSESKKFNSPEQKKSPESKKSPLLEPKKSNSPEPKKSPSSEQKNSSTPEPKKRQNSQDKIKWTQEDDQQLLACGAQGKPDWEMAAKLFPQIQLPVVKARFYYIQRKYNKLKPKSDKATDSDEPETVNSNVEEKREVHLEKVPNDKIVDFSFLINIANISVVDSGLREMFPEYQLGYLLYVIDFVNRKIMKVNEKMWTEKELRIMFEKIYRGVPPSDVSQMLQNKSPKQIIERKQLFEQSLKQNMKLLLEFADKFQNARPETLELDENEIPIDLKNKIQKYLESIPENKG</sequence>
<feature type="compositionally biased region" description="Basic and acidic residues" evidence="1">
    <location>
        <begin position="508"/>
        <end position="519"/>
    </location>
</feature>
<organism evidence="4 5">
    <name type="scientific">Trichomonas vaginalis (strain ATCC PRA-98 / G3)</name>
    <dbReference type="NCBI Taxonomy" id="412133"/>
    <lineage>
        <taxon>Eukaryota</taxon>
        <taxon>Metamonada</taxon>
        <taxon>Parabasalia</taxon>
        <taxon>Trichomonadida</taxon>
        <taxon>Trichomonadidae</taxon>
        <taxon>Trichomonas</taxon>
    </lineage>
</organism>
<dbReference type="VEuPathDB" id="TrichDB:TVAG_463700"/>
<dbReference type="CDD" id="cd00167">
    <property type="entry name" value="SANT"/>
    <property type="match status" value="1"/>
</dbReference>
<dbReference type="SUPFAM" id="SSF46689">
    <property type="entry name" value="Homeodomain-like"/>
    <property type="match status" value="1"/>
</dbReference>
<dbReference type="GO" id="GO:0005085">
    <property type="term" value="F:guanyl-nucleotide exchange factor activity"/>
    <property type="evidence" value="ECO:0007669"/>
    <property type="project" value="InterPro"/>
</dbReference>
<dbReference type="PANTHER" id="PTHR12845">
    <property type="entry name" value="GUANINE NUCLEOTIDE EXCHANGE FACTOR"/>
    <property type="match status" value="1"/>
</dbReference>
<dbReference type="Proteomes" id="UP000001542">
    <property type="component" value="Unassembled WGS sequence"/>
</dbReference>
<dbReference type="SMART" id="SM00165">
    <property type="entry name" value="UBA"/>
    <property type="match status" value="1"/>
</dbReference>
<protein>
    <submittedName>
        <fullName evidence="4">Myb-like DNA-binding domain containing protein</fullName>
    </submittedName>
</protein>
<keyword evidence="4" id="KW-0238">DNA-binding</keyword>
<feature type="compositionally biased region" description="Basic and acidic residues" evidence="1">
    <location>
        <begin position="1452"/>
        <end position="1472"/>
    </location>
</feature>
<gene>
    <name evidence="4" type="ORF">TVAG_463700</name>
</gene>
<evidence type="ECO:0000256" key="1">
    <source>
        <dbReference type="SAM" id="MobiDB-lite"/>
    </source>
</evidence>
<dbReference type="PANTHER" id="PTHR12845:SF5">
    <property type="entry name" value="EPHEXIN, ISOFORM D"/>
    <property type="match status" value="1"/>
</dbReference>
<feature type="region of interest" description="Disordered" evidence="1">
    <location>
        <begin position="1888"/>
        <end position="1982"/>
    </location>
</feature>
<feature type="compositionally biased region" description="Acidic residues" evidence="1">
    <location>
        <begin position="1599"/>
        <end position="1643"/>
    </location>
</feature>
<evidence type="ECO:0000259" key="2">
    <source>
        <dbReference type="PROSITE" id="PS50030"/>
    </source>
</evidence>
<dbReference type="InParanoid" id="A2E223"/>
<name>A2E223_TRIV3</name>